<evidence type="ECO:0000313" key="2">
    <source>
        <dbReference type="EMBL" id="KAL0163517.1"/>
    </source>
</evidence>
<dbReference type="EMBL" id="JAMKFB020000020">
    <property type="protein sequence ID" value="KAL0163531.1"/>
    <property type="molecule type" value="Genomic_DNA"/>
</dbReference>
<evidence type="ECO:0000313" key="15">
    <source>
        <dbReference type="EMBL" id="KAL0163545.1"/>
    </source>
</evidence>
<dbReference type="EMBL" id="JAMKFB020000020">
    <property type="protein sequence ID" value="KAL0163549.1"/>
    <property type="molecule type" value="Genomic_DNA"/>
</dbReference>
<feature type="non-terminal residue" evidence="8">
    <location>
        <position position="66"/>
    </location>
</feature>
<evidence type="ECO:0000313" key="20">
    <source>
        <dbReference type="Proteomes" id="UP001529510"/>
    </source>
</evidence>
<evidence type="ECO:0000313" key="19">
    <source>
        <dbReference type="EMBL" id="KAL0163549.1"/>
    </source>
</evidence>
<keyword evidence="20" id="KW-1185">Reference proteome</keyword>
<accession>A0ABD0NQV0</accession>
<evidence type="ECO:0000313" key="9">
    <source>
        <dbReference type="EMBL" id="KAL0163533.1"/>
    </source>
</evidence>
<feature type="non-terminal residue" evidence="8">
    <location>
        <position position="1"/>
    </location>
</feature>
<evidence type="ECO:0000313" key="12">
    <source>
        <dbReference type="EMBL" id="KAL0163539.1"/>
    </source>
</evidence>
<dbReference type="EMBL" id="JAMKFB020000020">
    <property type="protein sequence ID" value="KAL0163543.1"/>
    <property type="molecule type" value="Genomic_DNA"/>
</dbReference>
<evidence type="ECO:0000313" key="16">
    <source>
        <dbReference type="EMBL" id="KAL0163546.1"/>
    </source>
</evidence>
<dbReference type="EMBL" id="JAMKFB020000020">
    <property type="protein sequence ID" value="KAL0163525.1"/>
    <property type="molecule type" value="Genomic_DNA"/>
</dbReference>
<evidence type="ECO:0000313" key="4">
    <source>
        <dbReference type="EMBL" id="KAL0163522.1"/>
    </source>
</evidence>
<feature type="region of interest" description="Disordered" evidence="1">
    <location>
        <begin position="1"/>
        <end position="66"/>
    </location>
</feature>
<evidence type="ECO:0000313" key="10">
    <source>
        <dbReference type="EMBL" id="KAL0163535.1"/>
    </source>
</evidence>
<dbReference type="EMBL" id="JAMKFB020000020">
    <property type="protein sequence ID" value="KAL0163533.1"/>
    <property type="molecule type" value="Genomic_DNA"/>
</dbReference>
<evidence type="ECO:0000313" key="13">
    <source>
        <dbReference type="EMBL" id="KAL0163541.1"/>
    </source>
</evidence>
<dbReference type="EMBL" id="JAMKFB020000020">
    <property type="protein sequence ID" value="KAL0163520.1"/>
    <property type="molecule type" value="Genomic_DNA"/>
</dbReference>
<protein>
    <submittedName>
        <fullName evidence="8">Uncharacterized protein</fullName>
    </submittedName>
</protein>
<reference evidence="8 20" key="1">
    <citation type="submission" date="2024-05" db="EMBL/GenBank/DDBJ databases">
        <title>Genome sequencing and assembly of Indian major carp, Cirrhinus mrigala (Hamilton, 1822).</title>
        <authorList>
            <person name="Mohindra V."/>
            <person name="Chowdhury L.M."/>
            <person name="Lal K."/>
            <person name="Jena J.K."/>
        </authorList>
    </citation>
    <scope>NUCLEOTIDE SEQUENCE [LARGE SCALE GENOMIC DNA]</scope>
    <source>
        <strain evidence="8">CM1030</strain>
        <tissue evidence="8">Blood</tissue>
    </source>
</reference>
<dbReference type="EMBL" id="JAMKFB020000020">
    <property type="protein sequence ID" value="KAL0163541.1"/>
    <property type="molecule type" value="Genomic_DNA"/>
</dbReference>
<dbReference type="EMBL" id="JAMKFB020000020">
    <property type="protein sequence ID" value="KAL0163517.1"/>
    <property type="molecule type" value="Genomic_DNA"/>
</dbReference>
<organism evidence="8 20">
    <name type="scientific">Cirrhinus mrigala</name>
    <name type="common">Mrigala</name>
    <dbReference type="NCBI Taxonomy" id="683832"/>
    <lineage>
        <taxon>Eukaryota</taxon>
        <taxon>Metazoa</taxon>
        <taxon>Chordata</taxon>
        <taxon>Craniata</taxon>
        <taxon>Vertebrata</taxon>
        <taxon>Euteleostomi</taxon>
        <taxon>Actinopterygii</taxon>
        <taxon>Neopterygii</taxon>
        <taxon>Teleostei</taxon>
        <taxon>Ostariophysi</taxon>
        <taxon>Cypriniformes</taxon>
        <taxon>Cyprinidae</taxon>
        <taxon>Labeoninae</taxon>
        <taxon>Labeonini</taxon>
        <taxon>Cirrhinus</taxon>
    </lineage>
</organism>
<evidence type="ECO:0000313" key="18">
    <source>
        <dbReference type="EMBL" id="KAL0163548.1"/>
    </source>
</evidence>
<dbReference type="EMBL" id="JAMKFB020000020">
    <property type="protein sequence ID" value="KAL0163535.1"/>
    <property type="molecule type" value="Genomic_DNA"/>
</dbReference>
<dbReference type="EMBL" id="JAMKFB020000020">
    <property type="protein sequence ID" value="KAL0163547.1"/>
    <property type="molecule type" value="Genomic_DNA"/>
</dbReference>
<dbReference type="EMBL" id="JAMKFB020000020">
    <property type="protein sequence ID" value="KAL0163545.1"/>
    <property type="molecule type" value="Genomic_DNA"/>
</dbReference>
<name>A0ABD0NQV0_CIRMR</name>
<dbReference type="EMBL" id="JAMKFB020000020">
    <property type="protein sequence ID" value="KAL0163546.1"/>
    <property type="molecule type" value="Genomic_DNA"/>
</dbReference>
<evidence type="ECO:0000313" key="14">
    <source>
        <dbReference type="EMBL" id="KAL0163543.1"/>
    </source>
</evidence>
<comment type="caution">
    <text evidence="8">The sequence shown here is derived from an EMBL/GenBank/DDBJ whole genome shotgun (WGS) entry which is preliminary data.</text>
</comment>
<dbReference type="EMBL" id="JAMKFB020000020">
    <property type="protein sequence ID" value="KAL0163522.1"/>
    <property type="molecule type" value="Genomic_DNA"/>
</dbReference>
<dbReference type="AlphaFoldDB" id="A0ABD0NQV0"/>
<dbReference type="EMBL" id="JAMKFB020000020">
    <property type="protein sequence ID" value="KAL0163527.1"/>
    <property type="molecule type" value="Genomic_DNA"/>
</dbReference>
<dbReference type="Proteomes" id="UP001529510">
    <property type="component" value="Unassembled WGS sequence"/>
</dbReference>
<dbReference type="EMBL" id="JAMKFB020000020">
    <property type="protein sequence ID" value="KAL0163529.1"/>
    <property type="molecule type" value="Genomic_DNA"/>
</dbReference>
<evidence type="ECO:0000313" key="8">
    <source>
        <dbReference type="EMBL" id="KAL0163531.1"/>
    </source>
</evidence>
<evidence type="ECO:0000313" key="6">
    <source>
        <dbReference type="EMBL" id="KAL0163527.1"/>
    </source>
</evidence>
<evidence type="ECO:0000313" key="11">
    <source>
        <dbReference type="EMBL" id="KAL0163537.1"/>
    </source>
</evidence>
<proteinExistence type="predicted"/>
<evidence type="ECO:0000313" key="5">
    <source>
        <dbReference type="EMBL" id="KAL0163525.1"/>
    </source>
</evidence>
<evidence type="ECO:0000313" key="3">
    <source>
        <dbReference type="EMBL" id="KAL0163520.1"/>
    </source>
</evidence>
<gene>
    <name evidence="2" type="ORF">M9458_039270</name>
    <name evidence="3" type="ORF">M9458_039273</name>
    <name evidence="4" type="ORF">M9458_039275</name>
    <name evidence="5" type="ORF">M9458_039278</name>
    <name evidence="6" type="ORF">M9458_039280</name>
    <name evidence="7" type="ORF">M9458_039282</name>
    <name evidence="8" type="ORF">M9458_039284</name>
    <name evidence="9" type="ORF">M9458_039286</name>
    <name evidence="10" type="ORF">M9458_039288</name>
    <name evidence="11" type="ORF">M9458_039290</name>
    <name evidence="12" type="ORF">M9458_039292</name>
    <name evidence="13" type="ORF">M9458_039294</name>
    <name evidence="14" type="ORF">M9458_039296</name>
    <name evidence="15" type="ORF">M9458_039298</name>
    <name evidence="16" type="ORF">M9458_039299</name>
    <name evidence="17" type="ORF">M9458_039300</name>
    <name evidence="18" type="ORF">M9458_039301</name>
    <name evidence="19" type="ORF">M9458_039302</name>
</gene>
<dbReference type="EMBL" id="JAMKFB020000020">
    <property type="protein sequence ID" value="KAL0163548.1"/>
    <property type="molecule type" value="Genomic_DNA"/>
</dbReference>
<evidence type="ECO:0000313" key="7">
    <source>
        <dbReference type="EMBL" id="KAL0163529.1"/>
    </source>
</evidence>
<dbReference type="EMBL" id="JAMKFB020000020">
    <property type="protein sequence ID" value="KAL0163539.1"/>
    <property type="molecule type" value="Genomic_DNA"/>
</dbReference>
<evidence type="ECO:0000313" key="17">
    <source>
        <dbReference type="EMBL" id="KAL0163547.1"/>
    </source>
</evidence>
<evidence type="ECO:0000256" key="1">
    <source>
        <dbReference type="SAM" id="MobiDB-lite"/>
    </source>
</evidence>
<sequence length="66" mass="7566">FGHQSCGEGHHDEPGLRRHRPSFRRLREPRVAFLVHRQTDSPPAQPDSRDAPDGNIEGGLRRIPRH</sequence>
<dbReference type="EMBL" id="JAMKFB020000020">
    <property type="protein sequence ID" value="KAL0163537.1"/>
    <property type="molecule type" value="Genomic_DNA"/>
</dbReference>